<name>A0A316FQS7_9GAMM</name>
<evidence type="ECO:0000313" key="4">
    <source>
        <dbReference type="Proteomes" id="UP000245790"/>
    </source>
</evidence>
<keyword evidence="4" id="KW-1185">Reference proteome</keyword>
<dbReference type="InterPro" id="IPR046863">
    <property type="entry name" value="MbnP-like_dom"/>
</dbReference>
<feature type="domain" description="Copper-binding protein MbnP-like" evidence="2">
    <location>
        <begin position="36"/>
        <end position="247"/>
    </location>
</feature>
<dbReference type="NCBIfam" id="TIGR04052">
    <property type="entry name" value="MbnP_like_WxW"/>
    <property type="match status" value="1"/>
</dbReference>
<evidence type="ECO:0000256" key="1">
    <source>
        <dbReference type="SAM" id="SignalP"/>
    </source>
</evidence>
<protein>
    <submittedName>
        <fullName evidence="3">Putative repeat protein (TIGR04052 family)</fullName>
    </submittedName>
</protein>
<comment type="caution">
    <text evidence="3">The sequence shown here is derived from an EMBL/GenBank/DDBJ whole genome shotgun (WGS) entry which is preliminary data.</text>
</comment>
<accession>A0A316FQS7</accession>
<dbReference type="Pfam" id="PF20243">
    <property type="entry name" value="MbnP"/>
    <property type="match status" value="1"/>
</dbReference>
<feature type="signal peptide" evidence="1">
    <location>
        <begin position="1"/>
        <end position="27"/>
    </location>
</feature>
<dbReference type="Proteomes" id="UP000245790">
    <property type="component" value="Unassembled WGS sequence"/>
</dbReference>
<proteinExistence type="predicted"/>
<dbReference type="InterPro" id="IPR023977">
    <property type="entry name" value="MbnP-like"/>
</dbReference>
<evidence type="ECO:0000259" key="2">
    <source>
        <dbReference type="Pfam" id="PF20243"/>
    </source>
</evidence>
<reference evidence="3 4" key="1">
    <citation type="submission" date="2018-05" db="EMBL/GenBank/DDBJ databases">
        <title>Genomic Encyclopedia of Type Strains, Phase IV (KMG-IV): sequencing the most valuable type-strain genomes for metagenomic binning, comparative biology and taxonomic classification.</title>
        <authorList>
            <person name="Goeker M."/>
        </authorList>
    </citation>
    <scope>NUCLEOTIDE SEQUENCE [LARGE SCALE GENOMIC DNA]</scope>
    <source>
        <strain evidence="3 4">DSM 25350</strain>
    </source>
</reference>
<gene>
    <name evidence="3" type="ORF">C8D97_107233</name>
</gene>
<dbReference type="OrthoDB" id="64245at2"/>
<evidence type="ECO:0000313" key="3">
    <source>
        <dbReference type="EMBL" id="PWK50066.1"/>
    </source>
</evidence>
<dbReference type="EMBL" id="QGGU01000007">
    <property type="protein sequence ID" value="PWK50066.1"/>
    <property type="molecule type" value="Genomic_DNA"/>
</dbReference>
<sequence>MLYIKNRSKKYSFKILTALIASLLFNACDVTDRNNHLNFDVYYGSKKLNCEASFTQNGQQWRVTQLQFYVHNIELQNNKGQWHAVSPSIAAKDHQKIALVGGVCGAQQQWQVNLKEMIALSDQQAIRFTLGVPFHLNHKNPLTQPSPLNQPDMFWTWQTGHKFLRLELESDNDSWLFHLGSTGCQSPAPVRPPESACKNPNRSQITLALPPQTSKKADSEASNSVPIKLDLKSLLSELDLTDSTSCQSSPDTKSCPVLLSKLGIEKAANGIDSSRVQTVFTVIQ</sequence>
<organism evidence="3 4">
    <name type="scientific">Pleionea mediterranea</name>
    <dbReference type="NCBI Taxonomy" id="523701"/>
    <lineage>
        <taxon>Bacteria</taxon>
        <taxon>Pseudomonadati</taxon>
        <taxon>Pseudomonadota</taxon>
        <taxon>Gammaproteobacteria</taxon>
        <taxon>Oceanospirillales</taxon>
        <taxon>Pleioneaceae</taxon>
        <taxon>Pleionea</taxon>
    </lineage>
</organism>
<dbReference type="AlphaFoldDB" id="A0A316FQS7"/>
<feature type="chain" id="PRO_5016385203" evidence="1">
    <location>
        <begin position="28"/>
        <end position="284"/>
    </location>
</feature>
<keyword evidence="1" id="KW-0732">Signal</keyword>